<keyword evidence="7" id="KW-0653">Protein transport</keyword>
<feature type="compositionally biased region" description="Low complexity" evidence="13">
    <location>
        <begin position="87"/>
        <end position="104"/>
    </location>
</feature>
<dbReference type="Pfam" id="PF04733">
    <property type="entry name" value="Coatomer_E"/>
    <property type="match status" value="2"/>
</dbReference>
<evidence type="ECO:0000256" key="11">
    <source>
        <dbReference type="PROSITE-ProRule" id="PRU00339"/>
    </source>
</evidence>
<feature type="domain" description="NF-kappa-B-activating protein C-terminal" evidence="14">
    <location>
        <begin position="156"/>
        <end position="255"/>
    </location>
</feature>
<comment type="similarity">
    <text evidence="3">Belongs to the COPE family.</text>
</comment>
<protein>
    <submittedName>
        <fullName evidence="15">Coatomer subunit epsilon-2 (Epsilon-coat protein 2) (Epsilon-COP 2)</fullName>
    </submittedName>
</protein>
<keyword evidence="12" id="KW-0175">Coiled coil</keyword>
<evidence type="ECO:0000256" key="9">
    <source>
        <dbReference type="ARBA" id="ARBA00023136"/>
    </source>
</evidence>
<accession>A0ABP0JG49</accession>
<reference evidence="15 16" key="1">
    <citation type="submission" date="2024-02" db="EMBL/GenBank/DDBJ databases">
        <authorList>
            <person name="Chen Y."/>
            <person name="Shah S."/>
            <person name="Dougan E. K."/>
            <person name="Thang M."/>
            <person name="Chan C."/>
        </authorList>
    </citation>
    <scope>NUCLEOTIDE SEQUENCE [LARGE SCALE GENOMIC DNA]</scope>
</reference>
<feature type="region of interest" description="Disordered" evidence="13">
    <location>
        <begin position="1"/>
        <end position="126"/>
    </location>
</feature>
<dbReference type="SUPFAM" id="SSF48452">
    <property type="entry name" value="TPR-like"/>
    <property type="match status" value="1"/>
</dbReference>
<comment type="subcellular location">
    <subcellularLocation>
        <location evidence="2">Cytoplasmic vesicle</location>
        <location evidence="2">COPI-coated vesicle membrane</location>
        <topology evidence="2">Peripheral membrane protein</topology>
        <orientation evidence="2">Cytoplasmic side</orientation>
    </subcellularLocation>
    <subcellularLocation>
        <location evidence="1">Golgi apparatus membrane</location>
        <topology evidence="1">Peripheral membrane protein</topology>
        <orientation evidence="1">Cytoplasmic side</orientation>
    </subcellularLocation>
</comment>
<evidence type="ECO:0000256" key="3">
    <source>
        <dbReference type="ARBA" id="ARBA00008827"/>
    </source>
</evidence>
<evidence type="ECO:0000313" key="15">
    <source>
        <dbReference type="EMBL" id="CAK9013392.1"/>
    </source>
</evidence>
<keyword evidence="8" id="KW-0333">Golgi apparatus</keyword>
<keyword evidence="9" id="KW-0472">Membrane</keyword>
<dbReference type="PROSITE" id="PS50005">
    <property type="entry name" value="TPR"/>
    <property type="match status" value="1"/>
</dbReference>
<evidence type="ECO:0000256" key="13">
    <source>
        <dbReference type="SAM" id="MobiDB-lite"/>
    </source>
</evidence>
<gene>
    <name evidence="15" type="ORF">SCF082_LOCUS11912</name>
</gene>
<dbReference type="InterPro" id="IPR011990">
    <property type="entry name" value="TPR-like_helical_dom_sf"/>
</dbReference>
<evidence type="ECO:0000256" key="5">
    <source>
        <dbReference type="ARBA" id="ARBA00022490"/>
    </source>
</evidence>
<feature type="coiled-coil region" evidence="12">
    <location>
        <begin position="226"/>
        <end position="260"/>
    </location>
</feature>
<evidence type="ECO:0000256" key="10">
    <source>
        <dbReference type="ARBA" id="ARBA00023329"/>
    </source>
</evidence>
<dbReference type="Gene3D" id="1.25.40.10">
    <property type="entry name" value="Tetratricopeptide repeat domain"/>
    <property type="match status" value="2"/>
</dbReference>
<evidence type="ECO:0000256" key="12">
    <source>
        <dbReference type="SAM" id="Coils"/>
    </source>
</evidence>
<dbReference type="InterPro" id="IPR019734">
    <property type="entry name" value="TPR_rpt"/>
</dbReference>
<proteinExistence type="inferred from homology"/>
<keyword evidence="16" id="KW-1185">Reference proteome</keyword>
<evidence type="ECO:0000256" key="8">
    <source>
        <dbReference type="ARBA" id="ARBA00023034"/>
    </source>
</evidence>
<keyword evidence="4" id="KW-0813">Transport</keyword>
<evidence type="ECO:0000259" key="14">
    <source>
        <dbReference type="Pfam" id="PF06047"/>
    </source>
</evidence>
<feature type="compositionally biased region" description="Acidic residues" evidence="13">
    <location>
        <begin position="9"/>
        <end position="26"/>
    </location>
</feature>
<evidence type="ECO:0000256" key="7">
    <source>
        <dbReference type="ARBA" id="ARBA00022927"/>
    </source>
</evidence>
<dbReference type="SMART" id="SM00028">
    <property type="entry name" value="TPR"/>
    <property type="match status" value="1"/>
</dbReference>
<dbReference type="InterPro" id="IPR009269">
    <property type="entry name" value="NKAP_C"/>
</dbReference>
<feature type="repeat" description="TPR" evidence="11">
    <location>
        <begin position="506"/>
        <end position="539"/>
    </location>
</feature>
<evidence type="ECO:0000256" key="2">
    <source>
        <dbReference type="ARBA" id="ARBA00004347"/>
    </source>
</evidence>
<name>A0ABP0JG49_9DINO</name>
<evidence type="ECO:0000256" key="1">
    <source>
        <dbReference type="ARBA" id="ARBA00004255"/>
    </source>
</evidence>
<dbReference type="InterPro" id="IPR006822">
    <property type="entry name" value="Coatomer_esu"/>
</dbReference>
<keyword evidence="6" id="KW-0931">ER-Golgi transport</keyword>
<sequence length="596" mass="65925">MRNPVWELEPSDLEEEEEEEEEEGEEGVARGRAGKRSREGKKKKKKKEKRKEGRSRRSREREEKKRRRRKRKRRKKGKKRSKEDAGSESAESQSTSSSSSGSASEEAKSESESSAESSRAKRKAIAGPALPQRANVAGAAAATVAGGAAGAAPAEVNYGKALRQGEGAAIAQFVAKDMRIPRRGEVGLSGDAIEEFEKLGYVMSGSRHKRMNAVRLRKENQVLTAEERQAMTLARYEEKLQREEKLMAEFQAVVAEKEREAKAKGARRQSVVDSAGAMDVDELYSVRNLFWLGNYAAAIDEAQELVPSNEREQIDRDVFVFRSLIGQGNARQEDMNKLTDCDDPMPYLSRLKPYSKVIEQVGDQSSAPTDLLAVKMLATFLSQPAQREALLETIKDWLSDETIRDNQTLQLMAGLMFFQAGDTKEALRALRSRSNLEILALSVQIYISMNRVDLAQKELEELQRLDDDCTLTQLATAWVHLANGSSKAQEAAYIYQEQMDKTVASAALLNGLGVANMQLKKFGEAAKSLEEAHQKDPSNVDVLVNLISCYINDRKPAKQVDQAVSKLRMAAPSHPLLAQLAACASAFDAKAAALAT</sequence>
<keyword evidence="10" id="KW-0968">Cytoplasmic vesicle</keyword>
<feature type="compositionally biased region" description="Basic residues" evidence="13">
    <location>
        <begin position="32"/>
        <end position="80"/>
    </location>
</feature>
<evidence type="ECO:0000256" key="6">
    <source>
        <dbReference type="ARBA" id="ARBA00022892"/>
    </source>
</evidence>
<dbReference type="Pfam" id="PF06047">
    <property type="entry name" value="Nkap_C"/>
    <property type="match status" value="1"/>
</dbReference>
<dbReference type="PANTHER" id="PTHR10805">
    <property type="entry name" value="COATOMER SUBUNIT EPSILON"/>
    <property type="match status" value="1"/>
</dbReference>
<evidence type="ECO:0000256" key="4">
    <source>
        <dbReference type="ARBA" id="ARBA00022448"/>
    </source>
</evidence>
<dbReference type="Proteomes" id="UP001642464">
    <property type="component" value="Unassembled WGS sequence"/>
</dbReference>
<comment type="caution">
    <text evidence="15">The sequence shown here is derived from an EMBL/GenBank/DDBJ whole genome shotgun (WGS) entry which is preliminary data.</text>
</comment>
<evidence type="ECO:0000313" key="16">
    <source>
        <dbReference type="Proteomes" id="UP001642464"/>
    </source>
</evidence>
<dbReference type="EMBL" id="CAXAMM010007141">
    <property type="protein sequence ID" value="CAK9013392.1"/>
    <property type="molecule type" value="Genomic_DNA"/>
</dbReference>
<dbReference type="PANTHER" id="PTHR10805:SF0">
    <property type="entry name" value="COATOMER SUBUNIT EPSILON"/>
    <property type="match status" value="1"/>
</dbReference>
<keyword evidence="11" id="KW-0802">TPR repeat</keyword>
<organism evidence="15 16">
    <name type="scientific">Durusdinium trenchii</name>
    <dbReference type="NCBI Taxonomy" id="1381693"/>
    <lineage>
        <taxon>Eukaryota</taxon>
        <taxon>Sar</taxon>
        <taxon>Alveolata</taxon>
        <taxon>Dinophyceae</taxon>
        <taxon>Suessiales</taxon>
        <taxon>Symbiodiniaceae</taxon>
        <taxon>Durusdinium</taxon>
    </lineage>
</organism>
<keyword evidence="5" id="KW-0963">Cytoplasm</keyword>